<organism evidence="3 4">
    <name type="scientific">Cryptosporangium aurantiacum</name>
    <dbReference type="NCBI Taxonomy" id="134849"/>
    <lineage>
        <taxon>Bacteria</taxon>
        <taxon>Bacillati</taxon>
        <taxon>Actinomycetota</taxon>
        <taxon>Actinomycetes</taxon>
        <taxon>Cryptosporangiales</taxon>
        <taxon>Cryptosporangiaceae</taxon>
        <taxon>Cryptosporangium</taxon>
    </lineage>
</organism>
<dbReference type="RefSeq" id="WP_073260192.1">
    <property type="nucleotide sequence ID" value="NZ_FRCS01000007.1"/>
</dbReference>
<sequence>MSRNLVVTVGIDGSESALAAVDWAVEYARPRGTSLRIVTGLEVPVPAYTPYPLPDVHEAVEADARRSLHTALTRAQQVAPELDVSASVVAQRPVPALLEASRHSALLVVGCRGLNDVANVLLGSVSAAVATHAACSVAVVRGTRPVAPDAPVVVGVDGSGGEDTTLAAAFEEASVRKAPLVVAHAWSDVSLVAAAGAVVGTWPTWDRLRQEATNTVEATLEVWRAKHPSVRVGTHIVRDRPAAALLDVGRTAQLVVVGSHGRGGFAGMALGSVARRLVHHADCPVLVVRHSVTA</sequence>
<dbReference type="EMBL" id="FRCS01000007">
    <property type="protein sequence ID" value="SHN75929.1"/>
    <property type="molecule type" value="Genomic_DNA"/>
</dbReference>
<feature type="domain" description="UspA" evidence="2">
    <location>
        <begin position="152"/>
        <end position="289"/>
    </location>
</feature>
<evidence type="ECO:0000259" key="2">
    <source>
        <dbReference type="Pfam" id="PF00582"/>
    </source>
</evidence>
<name>A0A1M7TYY2_9ACTN</name>
<dbReference type="InterPro" id="IPR006016">
    <property type="entry name" value="UspA"/>
</dbReference>
<evidence type="ECO:0000313" key="3">
    <source>
        <dbReference type="EMBL" id="SHN75929.1"/>
    </source>
</evidence>
<dbReference type="PANTHER" id="PTHR31964:SF113">
    <property type="entry name" value="USPA DOMAIN-CONTAINING PROTEIN"/>
    <property type="match status" value="1"/>
</dbReference>
<dbReference type="Pfam" id="PF00582">
    <property type="entry name" value="Usp"/>
    <property type="match status" value="2"/>
</dbReference>
<comment type="similarity">
    <text evidence="1">Belongs to the universal stress protein A family.</text>
</comment>
<protein>
    <submittedName>
        <fullName evidence="3">Nucleotide-binding universal stress protein, UspA family</fullName>
    </submittedName>
</protein>
<dbReference type="SUPFAM" id="SSF52402">
    <property type="entry name" value="Adenine nucleotide alpha hydrolases-like"/>
    <property type="match status" value="2"/>
</dbReference>
<keyword evidence="4" id="KW-1185">Reference proteome</keyword>
<dbReference type="PANTHER" id="PTHR31964">
    <property type="entry name" value="ADENINE NUCLEOTIDE ALPHA HYDROLASES-LIKE SUPERFAMILY PROTEIN"/>
    <property type="match status" value="1"/>
</dbReference>
<accession>A0A1M7TYY2</accession>
<feature type="domain" description="UspA" evidence="2">
    <location>
        <begin position="7"/>
        <end position="141"/>
    </location>
</feature>
<dbReference type="AlphaFoldDB" id="A0A1M7TYY2"/>
<dbReference type="STRING" id="134849.SAMN05443668_107417"/>
<dbReference type="PRINTS" id="PR01438">
    <property type="entry name" value="UNVRSLSTRESS"/>
</dbReference>
<evidence type="ECO:0000313" key="4">
    <source>
        <dbReference type="Proteomes" id="UP000184440"/>
    </source>
</evidence>
<evidence type="ECO:0000256" key="1">
    <source>
        <dbReference type="ARBA" id="ARBA00008791"/>
    </source>
</evidence>
<dbReference type="Proteomes" id="UP000184440">
    <property type="component" value="Unassembled WGS sequence"/>
</dbReference>
<gene>
    <name evidence="3" type="ORF">SAMN05443668_107417</name>
</gene>
<proteinExistence type="inferred from homology"/>
<dbReference type="Gene3D" id="3.40.50.620">
    <property type="entry name" value="HUPs"/>
    <property type="match status" value="2"/>
</dbReference>
<reference evidence="3 4" key="1">
    <citation type="submission" date="2016-11" db="EMBL/GenBank/DDBJ databases">
        <authorList>
            <person name="Jaros S."/>
            <person name="Januszkiewicz K."/>
            <person name="Wedrychowicz H."/>
        </authorList>
    </citation>
    <scope>NUCLEOTIDE SEQUENCE [LARGE SCALE GENOMIC DNA]</scope>
    <source>
        <strain evidence="3 4">DSM 46144</strain>
    </source>
</reference>
<dbReference type="InterPro" id="IPR006015">
    <property type="entry name" value="Universal_stress_UspA"/>
</dbReference>
<dbReference type="InterPro" id="IPR014729">
    <property type="entry name" value="Rossmann-like_a/b/a_fold"/>
</dbReference>